<organism evidence="1">
    <name type="scientific">marine sediment metagenome</name>
    <dbReference type="NCBI Taxonomy" id="412755"/>
    <lineage>
        <taxon>unclassified sequences</taxon>
        <taxon>metagenomes</taxon>
        <taxon>ecological metagenomes</taxon>
    </lineage>
</organism>
<accession>X0X2M7</accession>
<feature type="non-terminal residue" evidence="1">
    <location>
        <position position="261"/>
    </location>
</feature>
<comment type="caution">
    <text evidence="1">The sequence shown here is derived from an EMBL/GenBank/DDBJ whole genome shotgun (WGS) entry which is preliminary data.</text>
</comment>
<dbReference type="SUPFAM" id="SSF53335">
    <property type="entry name" value="S-adenosyl-L-methionine-dependent methyltransferases"/>
    <property type="match status" value="1"/>
</dbReference>
<name>X0X2M7_9ZZZZ</name>
<gene>
    <name evidence="1" type="ORF">S01H1_49066</name>
</gene>
<dbReference type="AlphaFoldDB" id="X0X2M7"/>
<sequence length="261" mass="29782">HRWSAFKESGIKKIAAVEWKKKPLDYEKSKIMLLLEAAECNTSHGDRLSAKDKKRIARDIASIDPECIWTESALAEKLGVIRQTFNAWISDIRARQKSSRNTVILRLSRLGWVHEKIAEVVGLSRNRISEIVGNANFGNIDTLLTQGHDMDYIARHYNMDLALAWALRLEGKTDQEKFKELGWGLRTWDRWNFNECDERFGDDWPGRIPAQLVAHTFFYFTKPGHLVLDPMAGGGVVPDVCLVFGRKCLSFDLAPGDNRPE</sequence>
<evidence type="ECO:0000313" key="1">
    <source>
        <dbReference type="EMBL" id="GAG19256.1"/>
    </source>
</evidence>
<protein>
    <recommendedName>
        <fullName evidence="2">DNA methylase N-4/N-6 domain-containing protein</fullName>
    </recommendedName>
</protein>
<dbReference type="EMBL" id="BARS01031535">
    <property type="protein sequence ID" value="GAG19256.1"/>
    <property type="molecule type" value="Genomic_DNA"/>
</dbReference>
<feature type="non-terminal residue" evidence="1">
    <location>
        <position position="1"/>
    </location>
</feature>
<dbReference type="InterPro" id="IPR029063">
    <property type="entry name" value="SAM-dependent_MTases_sf"/>
</dbReference>
<reference evidence="1" key="1">
    <citation type="journal article" date="2014" name="Front. Microbiol.">
        <title>High frequency of phylogenetically diverse reductive dehalogenase-homologous genes in deep subseafloor sedimentary metagenomes.</title>
        <authorList>
            <person name="Kawai M."/>
            <person name="Futagami T."/>
            <person name="Toyoda A."/>
            <person name="Takaki Y."/>
            <person name="Nishi S."/>
            <person name="Hori S."/>
            <person name="Arai W."/>
            <person name="Tsubouchi T."/>
            <person name="Morono Y."/>
            <person name="Uchiyama I."/>
            <person name="Ito T."/>
            <person name="Fujiyama A."/>
            <person name="Inagaki F."/>
            <person name="Takami H."/>
        </authorList>
    </citation>
    <scope>NUCLEOTIDE SEQUENCE</scope>
    <source>
        <strain evidence="1">Expedition CK06-06</strain>
    </source>
</reference>
<evidence type="ECO:0008006" key="2">
    <source>
        <dbReference type="Google" id="ProtNLM"/>
    </source>
</evidence>
<dbReference type="Gene3D" id="3.40.50.150">
    <property type="entry name" value="Vaccinia Virus protein VP39"/>
    <property type="match status" value="1"/>
</dbReference>
<proteinExistence type="predicted"/>